<accession>A0A923RHW0</accession>
<dbReference type="Gene3D" id="1.10.357.10">
    <property type="entry name" value="Tetracycline Repressor, domain 2"/>
    <property type="match status" value="1"/>
</dbReference>
<sequence>MDGFKRRSELKRTNILQSALDLFMKFGISKVSVAEIAKNANVSQVTIYNYFGSKDKLVDEVVVYYIEEIWSEFQKIIDSDIHISEKIKQIIFNKTTSASSINEEIYNYIIKDFSSGTGSYIEEFYTNKALPELINLFDEGKEQGYIDSTISNEAILIYIQMFREYLQQKHVYEQVLPYTEELTKMFFYGIVGYKEK</sequence>
<dbReference type="PANTHER" id="PTHR43479">
    <property type="entry name" value="ACREF/ENVCD OPERON REPRESSOR-RELATED"/>
    <property type="match status" value="1"/>
</dbReference>
<gene>
    <name evidence="5" type="ORF">H8S33_08155</name>
</gene>
<dbReference type="PANTHER" id="PTHR43479:SF21">
    <property type="entry name" value="TRANSCRIPTIONAL REGULATOR, TETR FAMILY"/>
    <property type="match status" value="1"/>
</dbReference>
<evidence type="ECO:0000256" key="3">
    <source>
        <dbReference type="PROSITE-ProRule" id="PRU00335"/>
    </source>
</evidence>
<feature type="domain" description="HTH tetR-type" evidence="4">
    <location>
        <begin position="9"/>
        <end position="69"/>
    </location>
</feature>
<dbReference type="InterPro" id="IPR050624">
    <property type="entry name" value="HTH-type_Tx_Regulator"/>
</dbReference>
<feature type="DNA-binding region" description="H-T-H motif" evidence="3">
    <location>
        <begin position="32"/>
        <end position="51"/>
    </location>
</feature>
<dbReference type="Proteomes" id="UP000637359">
    <property type="component" value="Unassembled WGS sequence"/>
</dbReference>
<dbReference type="PRINTS" id="PR00455">
    <property type="entry name" value="HTHTETR"/>
</dbReference>
<dbReference type="Pfam" id="PF00440">
    <property type="entry name" value="TetR_N"/>
    <property type="match status" value="1"/>
</dbReference>
<dbReference type="EMBL" id="JACOOL010000005">
    <property type="protein sequence ID" value="MBC5636786.1"/>
    <property type="molecule type" value="Genomic_DNA"/>
</dbReference>
<evidence type="ECO:0000313" key="6">
    <source>
        <dbReference type="Proteomes" id="UP000637359"/>
    </source>
</evidence>
<dbReference type="InterPro" id="IPR009057">
    <property type="entry name" value="Homeodomain-like_sf"/>
</dbReference>
<protein>
    <submittedName>
        <fullName evidence="5">TetR/AcrR family transcriptional regulator</fullName>
    </submittedName>
</protein>
<dbReference type="SUPFAM" id="SSF46689">
    <property type="entry name" value="Homeodomain-like"/>
    <property type="match status" value="1"/>
</dbReference>
<keyword evidence="1" id="KW-0678">Repressor</keyword>
<name>A0A923RHW0_9BACI</name>
<dbReference type="PROSITE" id="PS50977">
    <property type="entry name" value="HTH_TETR_2"/>
    <property type="match status" value="1"/>
</dbReference>
<organism evidence="5 6">
    <name type="scientific">Ornithinibacillus hominis</name>
    <dbReference type="NCBI Taxonomy" id="2763055"/>
    <lineage>
        <taxon>Bacteria</taxon>
        <taxon>Bacillati</taxon>
        <taxon>Bacillota</taxon>
        <taxon>Bacilli</taxon>
        <taxon>Bacillales</taxon>
        <taxon>Bacillaceae</taxon>
        <taxon>Ornithinibacillus</taxon>
    </lineage>
</organism>
<proteinExistence type="predicted"/>
<keyword evidence="6" id="KW-1185">Reference proteome</keyword>
<keyword evidence="2 3" id="KW-0238">DNA-binding</keyword>
<evidence type="ECO:0000256" key="1">
    <source>
        <dbReference type="ARBA" id="ARBA00022491"/>
    </source>
</evidence>
<evidence type="ECO:0000256" key="2">
    <source>
        <dbReference type="ARBA" id="ARBA00023125"/>
    </source>
</evidence>
<dbReference type="AlphaFoldDB" id="A0A923RHW0"/>
<reference evidence="5" key="1">
    <citation type="submission" date="2020-08" db="EMBL/GenBank/DDBJ databases">
        <title>Genome public.</title>
        <authorList>
            <person name="Liu C."/>
            <person name="Sun Q."/>
        </authorList>
    </citation>
    <scope>NUCLEOTIDE SEQUENCE</scope>
    <source>
        <strain evidence="5">BX22</strain>
    </source>
</reference>
<dbReference type="InterPro" id="IPR001647">
    <property type="entry name" value="HTH_TetR"/>
</dbReference>
<dbReference type="GO" id="GO:0003677">
    <property type="term" value="F:DNA binding"/>
    <property type="evidence" value="ECO:0007669"/>
    <property type="project" value="UniProtKB-UniRule"/>
</dbReference>
<dbReference type="RefSeq" id="WP_186869501.1">
    <property type="nucleotide sequence ID" value="NZ_JACOOL010000005.1"/>
</dbReference>
<evidence type="ECO:0000313" key="5">
    <source>
        <dbReference type="EMBL" id="MBC5636786.1"/>
    </source>
</evidence>
<comment type="caution">
    <text evidence="5">The sequence shown here is derived from an EMBL/GenBank/DDBJ whole genome shotgun (WGS) entry which is preliminary data.</text>
</comment>
<evidence type="ECO:0000259" key="4">
    <source>
        <dbReference type="PROSITE" id="PS50977"/>
    </source>
</evidence>